<dbReference type="InterPro" id="IPR037401">
    <property type="entry name" value="SnoaL-like"/>
</dbReference>
<accession>A0A0J8U3P7</accession>
<dbReference type="EMBL" id="LFOD01000024">
    <property type="protein sequence ID" value="KMV16076.1"/>
    <property type="molecule type" value="Genomic_DNA"/>
</dbReference>
<dbReference type="Pfam" id="PF13474">
    <property type="entry name" value="SnoaL_3"/>
    <property type="match status" value="1"/>
</dbReference>
<proteinExistence type="predicted"/>
<sequence length="139" mass="15170">MGMSDPDGPMAAIRRYVDAFNRADVDALVAVCADPMQILDGMAPHVWQGPTATRDWWRDVLAEGEHLGASGYHVTLGEPRHVDVNGAYGYVVVPTTMTFDLNGQRIVQNGGVFTVALRNGDDGWRLTAWAWSKGINSPE</sequence>
<dbReference type="PATRIC" id="fig|451644.5.peg.4624"/>
<reference evidence="2 3" key="1">
    <citation type="submission" date="2015-06" db="EMBL/GenBank/DDBJ databases">
        <title>Genome sequence of Mycobacterium conceptionense strain MLE.</title>
        <authorList>
            <person name="Greninger A.L."/>
            <person name="Cunningham G."/>
            <person name="Chiu C.Y."/>
            <person name="Miller S."/>
        </authorList>
    </citation>
    <scope>NUCLEOTIDE SEQUENCE [LARGE SCALE GENOMIC DNA]</scope>
    <source>
        <strain evidence="2 3">MLE</strain>
    </source>
</reference>
<evidence type="ECO:0000313" key="2">
    <source>
        <dbReference type="EMBL" id="KMV16076.1"/>
    </source>
</evidence>
<dbReference type="OrthoDB" id="119950at2"/>
<name>A0A0J8U3P7_9MYCO</name>
<dbReference type="SUPFAM" id="SSF54427">
    <property type="entry name" value="NTF2-like"/>
    <property type="match status" value="1"/>
</dbReference>
<gene>
    <name evidence="2" type="ORF">ACT17_22395</name>
</gene>
<dbReference type="Proteomes" id="UP000037594">
    <property type="component" value="Unassembled WGS sequence"/>
</dbReference>
<dbReference type="Gene3D" id="3.10.450.50">
    <property type="match status" value="1"/>
</dbReference>
<protein>
    <recommendedName>
        <fullName evidence="1">SnoaL-like domain-containing protein</fullName>
    </recommendedName>
</protein>
<evidence type="ECO:0000313" key="3">
    <source>
        <dbReference type="Proteomes" id="UP000037594"/>
    </source>
</evidence>
<dbReference type="AlphaFoldDB" id="A0A0J8U3P7"/>
<feature type="domain" description="SnoaL-like" evidence="1">
    <location>
        <begin position="11"/>
        <end position="132"/>
    </location>
</feature>
<comment type="caution">
    <text evidence="2">The sequence shown here is derived from an EMBL/GenBank/DDBJ whole genome shotgun (WGS) entry which is preliminary data.</text>
</comment>
<dbReference type="InterPro" id="IPR032710">
    <property type="entry name" value="NTF2-like_dom_sf"/>
</dbReference>
<organism evidence="2 3">
    <name type="scientific">Mycolicibacterium conceptionense</name>
    <dbReference type="NCBI Taxonomy" id="451644"/>
    <lineage>
        <taxon>Bacteria</taxon>
        <taxon>Bacillati</taxon>
        <taxon>Actinomycetota</taxon>
        <taxon>Actinomycetes</taxon>
        <taxon>Mycobacteriales</taxon>
        <taxon>Mycobacteriaceae</taxon>
        <taxon>Mycolicibacterium</taxon>
    </lineage>
</organism>
<evidence type="ECO:0000259" key="1">
    <source>
        <dbReference type="Pfam" id="PF13474"/>
    </source>
</evidence>